<evidence type="ECO:0000256" key="9">
    <source>
        <dbReference type="ARBA" id="ARBA00023136"/>
    </source>
</evidence>
<evidence type="ECO:0000256" key="10">
    <source>
        <dbReference type="ARBA" id="ARBA00029447"/>
    </source>
</evidence>
<dbReference type="Proteomes" id="UP000192783">
    <property type="component" value="Unassembled WGS sequence"/>
</dbReference>
<dbReference type="InterPro" id="IPR035938">
    <property type="entry name" value="Hemerythrin-like_sf"/>
</dbReference>
<feature type="region of interest" description="Disordered" evidence="12">
    <location>
        <begin position="670"/>
        <end position="699"/>
    </location>
</feature>
<dbReference type="CDD" id="cd12107">
    <property type="entry name" value="Hemerythrin"/>
    <property type="match status" value="1"/>
</dbReference>
<evidence type="ECO:0000256" key="2">
    <source>
        <dbReference type="ARBA" id="ARBA00010587"/>
    </source>
</evidence>
<dbReference type="Gene3D" id="3.30.450.20">
    <property type="entry name" value="PAS domain"/>
    <property type="match status" value="2"/>
</dbReference>
<evidence type="ECO:0000256" key="11">
    <source>
        <dbReference type="PROSITE-ProRule" id="PRU00284"/>
    </source>
</evidence>
<accession>A0A1W1XHH6</accession>
<keyword evidence="4" id="KW-0145">Chemotaxis</keyword>
<dbReference type="Pfam" id="PF00015">
    <property type="entry name" value="MCPsignal"/>
    <property type="match status" value="1"/>
</dbReference>
<feature type="region of interest" description="Disordered" evidence="12">
    <location>
        <begin position="912"/>
        <end position="979"/>
    </location>
</feature>
<evidence type="ECO:0000256" key="1">
    <source>
        <dbReference type="ARBA" id="ARBA00004651"/>
    </source>
</evidence>
<comment type="similarity">
    <text evidence="10">Belongs to the methyl-accepting chemotaxis (MCP) protein family.</text>
</comment>
<dbReference type="InterPro" id="IPR016131">
    <property type="entry name" value="Haemerythrin_Fe_BS"/>
</dbReference>
<evidence type="ECO:0000256" key="6">
    <source>
        <dbReference type="ARBA" id="ARBA00022723"/>
    </source>
</evidence>
<dbReference type="GO" id="GO:0005886">
    <property type="term" value="C:plasma membrane"/>
    <property type="evidence" value="ECO:0007669"/>
    <property type="project" value="UniProtKB-SubCell"/>
</dbReference>
<keyword evidence="11" id="KW-0807">Transducer</keyword>
<dbReference type="InterPro" id="IPR004089">
    <property type="entry name" value="MCPsignal_dom"/>
</dbReference>
<feature type="domain" description="Methyl-accepting transducer" evidence="14">
    <location>
        <begin position="666"/>
        <end position="895"/>
    </location>
</feature>
<dbReference type="Gene3D" id="1.10.287.950">
    <property type="entry name" value="Methyl-accepting chemotaxis protein"/>
    <property type="match status" value="1"/>
</dbReference>
<dbReference type="SUPFAM" id="SSF103190">
    <property type="entry name" value="Sensory domain-like"/>
    <property type="match status" value="2"/>
</dbReference>
<dbReference type="InterPro" id="IPR012827">
    <property type="entry name" value="Hemerythrin_metal-bd"/>
</dbReference>
<dbReference type="Gene3D" id="1.20.120.50">
    <property type="entry name" value="Hemerythrin-like"/>
    <property type="match status" value="1"/>
</dbReference>
<evidence type="ECO:0000256" key="4">
    <source>
        <dbReference type="ARBA" id="ARBA00022500"/>
    </source>
</evidence>
<keyword evidence="3" id="KW-1003">Cell membrane</keyword>
<keyword evidence="5" id="KW-0812">Transmembrane</keyword>
<keyword evidence="13" id="KW-0732">Signal</keyword>
<evidence type="ECO:0000259" key="14">
    <source>
        <dbReference type="PROSITE" id="PS50111"/>
    </source>
</evidence>
<dbReference type="InterPro" id="IPR004090">
    <property type="entry name" value="Chemotax_Me-accpt_rcpt"/>
</dbReference>
<dbReference type="OrthoDB" id="9816383at2"/>
<gene>
    <name evidence="15" type="ORF">SAMN02746041_01603</name>
</gene>
<dbReference type="InterPro" id="IPR051310">
    <property type="entry name" value="MCP_chemotaxis"/>
</dbReference>
<name>A0A1W1XHH6_9BACT</name>
<evidence type="ECO:0000256" key="5">
    <source>
        <dbReference type="ARBA" id="ARBA00022692"/>
    </source>
</evidence>
<dbReference type="NCBIfam" id="TIGR02481">
    <property type="entry name" value="hemeryth_dom"/>
    <property type="match status" value="1"/>
</dbReference>
<dbReference type="GO" id="GO:0046872">
    <property type="term" value="F:metal ion binding"/>
    <property type="evidence" value="ECO:0007669"/>
    <property type="project" value="UniProtKB-KW"/>
</dbReference>
<dbReference type="InterPro" id="IPR029151">
    <property type="entry name" value="Sensor-like_sf"/>
</dbReference>
<dbReference type="GO" id="GO:0007165">
    <property type="term" value="P:signal transduction"/>
    <property type="evidence" value="ECO:0007669"/>
    <property type="project" value="UniProtKB-KW"/>
</dbReference>
<dbReference type="STRING" id="1121390.SAMN02746041_01603"/>
<keyword evidence="9" id="KW-0472">Membrane</keyword>
<dbReference type="GO" id="GO:0004888">
    <property type="term" value="F:transmembrane signaling receptor activity"/>
    <property type="evidence" value="ECO:0007669"/>
    <property type="project" value="InterPro"/>
</dbReference>
<dbReference type="PANTHER" id="PTHR43531:SF11">
    <property type="entry name" value="METHYL-ACCEPTING CHEMOTAXIS PROTEIN 3"/>
    <property type="match status" value="1"/>
</dbReference>
<comment type="subcellular location">
    <subcellularLocation>
        <location evidence="1">Cell membrane</location>
        <topology evidence="1">Multi-pass membrane protein</topology>
    </subcellularLocation>
</comment>
<evidence type="ECO:0000256" key="7">
    <source>
        <dbReference type="ARBA" id="ARBA00022989"/>
    </source>
</evidence>
<dbReference type="NCBIfam" id="NF033749">
    <property type="entry name" value="bact_hemeryth"/>
    <property type="match status" value="1"/>
</dbReference>
<dbReference type="SMART" id="SM00283">
    <property type="entry name" value="MA"/>
    <property type="match status" value="1"/>
</dbReference>
<dbReference type="PROSITE" id="PS00550">
    <property type="entry name" value="HEMERYTHRINS"/>
    <property type="match status" value="1"/>
</dbReference>
<organism evidence="15 16">
    <name type="scientific">Desulfacinum hydrothermale DSM 13146</name>
    <dbReference type="NCBI Taxonomy" id="1121390"/>
    <lineage>
        <taxon>Bacteria</taxon>
        <taxon>Pseudomonadati</taxon>
        <taxon>Thermodesulfobacteriota</taxon>
        <taxon>Syntrophobacteria</taxon>
        <taxon>Syntrophobacterales</taxon>
        <taxon>Syntrophobacteraceae</taxon>
        <taxon>Desulfacinum</taxon>
    </lineage>
</organism>
<evidence type="ECO:0000313" key="16">
    <source>
        <dbReference type="Proteomes" id="UP000192783"/>
    </source>
</evidence>
<keyword evidence="6" id="KW-0479">Metal-binding</keyword>
<evidence type="ECO:0000256" key="3">
    <source>
        <dbReference type="ARBA" id="ARBA00022475"/>
    </source>
</evidence>
<dbReference type="PROSITE" id="PS50111">
    <property type="entry name" value="CHEMOTAXIS_TRANSDUC_2"/>
    <property type="match status" value="1"/>
</dbReference>
<proteinExistence type="inferred from homology"/>
<dbReference type="SUPFAM" id="SSF47188">
    <property type="entry name" value="Hemerythrin-like"/>
    <property type="match status" value="1"/>
</dbReference>
<evidence type="ECO:0000256" key="8">
    <source>
        <dbReference type="ARBA" id="ARBA00023004"/>
    </source>
</evidence>
<protein>
    <submittedName>
        <fullName evidence="15">Hemerythrin-like metal-binding domain protein</fullName>
    </submittedName>
</protein>
<dbReference type="PRINTS" id="PR00260">
    <property type="entry name" value="CHEMTRNSDUCR"/>
</dbReference>
<feature type="compositionally biased region" description="Low complexity" evidence="12">
    <location>
        <begin position="688"/>
        <end position="699"/>
    </location>
</feature>
<dbReference type="InterPro" id="IPR033462">
    <property type="entry name" value="Cache_3-Cache_2"/>
</dbReference>
<dbReference type="InterPro" id="IPR033479">
    <property type="entry name" value="dCache_1"/>
</dbReference>
<dbReference type="Pfam" id="PF02743">
    <property type="entry name" value="dCache_1"/>
    <property type="match status" value="1"/>
</dbReference>
<evidence type="ECO:0000313" key="15">
    <source>
        <dbReference type="EMBL" id="SMC22961.1"/>
    </source>
</evidence>
<sequence>MRLTLKSKLILLCVAMVAVPLTANTILNAVLSTSQSEHLNQYLKDAMVKEAKARLSTILENDHALVSNLVQQTENDAQRLAASSNLQGYLSAETGTNETLRNLGKERVFAEIGRFFDLLEARRRSVEQKLTRDLKLARAVMKQYGMAVTAGIEYRWKAKNELTGEAQSIKLPLIQFGQKLLYPVDSLDQEVAVIDDVKAISGSDCIIFQRMNEAGDMLRVGSSVVKGEKMRHVGTFVPAKGAQGDPNPFIQAVLQGQTYHAREKRDGEWVQSLYAPLVDPFEQVMGAVAVTIREKDVEGIQKAIASAHLGTSGIFFIVDGQGVIVAHPDSEQVGKKVGDLPDASQILAAYSKAREVGKAFISFKGGDGVPRVMAGIEYVDYGWVIMATCSWEDLAGEAQKAYWRGFRGEMEALWKLGVVHTAQGERPLYSQVRYLDAKGREVLKFVDGAFVHDLENKSATSWFQEAGKADGPVNTGVVLAEYTGRPEMRVVMPLREKDQFMGAVVVNLDWAVVWEVLSSKTYGKTGYSYVVNPEGILISHPKYTLTDGIALTDARYGVLGELMKKGLGGEKGTGAYEFEGVAKFVAYKPLRVGDATYVVATTMAQDELMETARHAARQLGEGQWQSMKWALGIALVMLAVGGGVAVAFGRRTAAPIVQVVEGLSEGADQVAGASEQVSESSQELADGASQQAASLEETSSALEEMAAMTRQNADNASQADAITKATGENLVEAQKAMETLEEAMGDIGEASQETQKIIKTIDEIAFQTNLLALNAAVEAARAGEAGAGFAVVADEVRNLAMRAAEAAKNTSEIIDRTVQKVGFGNEASEQVSKAFAKVAEGSARIGELVSEIAAASSEQAEGIEQINRAVADMDRVVQQNAANAEESASASEELRAQAQQVREYVQQLAQVVGSRQAHSEDAPALPHHSEMKRLKGGAQKPKEVSPPALPQRRLQSAARSIAPTAHKQGKPAPGPSAGKDVMVWTDEYSVGDFDLDRQHKRLFALVNQLAHAMRQGQGKKVLEPIVGELVDYTQTHFEDEERAMERCGYPDLAAHRETHAKFVQKVQEVVDKFQKGEVGLSFEVLEFLETWLKKHILGTDCQYAPHLSGGREDASDLF</sequence>
<feature type="compositionally biased region" description="Basic and acidic residues" evidence="12">
    <location>
        <begin position="917"/>
        <end position="933"/>
    </location>
</feature>
<keyword evidence="16" id="KW-1185">Reference proteome</keyword>
<keyword evidence="7" id="KW-1133">Transmembrane helix</keyword>
<dbReference type="Pfam" id="PF01814">
    <property type="entry name" value="Hemerythrin"/>
    <property type="match status" value="1"/>
</dbReference>
<dbReference type="AlphaFoldDB" id="A0A1W1XHH6"/>
<dbReference type="CDD" id="cd12912">
    <property type="entry name" value="PDC2_MCP_like"/>
    <property type="match status" value="2"/>
</dbReference>
<dbReference type="InterPro" id="IPR012312">
    <property type="entry name" value="Hemerythrin-like"/>
</dbReference>
<dbReference type="CDD" id="cd18773">
    <property type="entry name" value="PDC1_HK_sensor"/>
    <property type="match status" value="1"/>
</dbReference>
<keyword evidence="8" id="KW-0408">Iron</keyword>
<reference evidence="15 16" key="1">
    <citation type="submission" date="2017-04" db="EMBL/GenBank/DDBJ databases">
        <authorList>
            <person name="Afonso C.L."/>
            <person name="Miller P.J."/>
            <person name="Scott M.A."/>
            <person name="Spackman E."/>
            <person name="Goraichik I."/>
            <person name="Dimitrov K.M."/>
            <person name="Suarez D.L."/>
            <person name="Swayne D.E."/>
        </authorList>
    </citation>
    <scope>NUCLEOTIDE SEQUENCE [LARGE SCALE GENOMIC DNA]</scope>
    <source>
        <strain evidence="15 16">DSM 13146</strain>
    </source>
</reference>
<evidence type="ECO:0000256" key="12">
    <source>
        <dbReference type="SAM" id="MobiDB-lite"/>
    </source>
</evidence>
<dbReference type="RefSeq" id="WP_084057360.1">
    <property type="nucleotide sequence ID" value="NZ_FWXF01000007.1"/>
</dbReference>
<feature type="chain" id="PRO_5012438776" evidence="13">
    <location>
        <begin position="24"/>
        <end position="1118"/>
    </location>
</feature>
<dbReference type="Pfam" id="PF17201">
    <property type="entry name" value="Cache_3-Cache_2"/>
    <property type="match status" value="1"/>
</dbReference>
<evidence type="ECO:0000256" key="13">
    <source>
        <dbReference type="SAM" id="SignalP"/>
    </source>
</evidence>
<dbReference type="EMBL" id="FWXF01000007">
    <property type="protein sequence ID" value="SMC22961.1"/>
    <property type="molecule type" value="Genomic_DNA"/>
</dbReference>
<feature type="signal peptide" evidence="13">
    <location>
        <begin position="1"/>
        <end position="23"/>
    </location>
</feature>
<dbReference type="SUPFAM" id="SSF58104">
    <property type="entry name" value="Methyl-accepting chemotaxis protein (MCP) signaling domain"/>
    <property type="match status" value="1"/>
</dbReference>
<comment type="similarity">
    <text evidence="2">Belongs to the hemerythrin family.</text>
</comment>
<dbReference type="PANTHER" id="PTHR43531">
    <property type="entry name" value="PROTEIN ICFG"/>
    <property type="match status" value="1"/>
</dbReference>
<dbReference type="GO" id="GO:0006935">
    <property type="term" value="P:chemotaxis"/>
    <property type="evidence" value="ECO:0007669"/>
    <property type="project" value="UniProtKB-KW"/>
</dbReference>